<evidence type="ECO:0008006" key="6">
    <source>
        <dbReference type="Google" id="ProtNLM"/>
    </source>
</evidence>
<evidence type="ECO:0000256" key="1">
    <source>
        <dbReference type="ARBA" id="ARBA00022614"/>
    </source>
</evidence>
<evidence type="ECO:0000313" key="5">
    <source>
        <dbReference type="Proteomes" id="UP000035054"/>
    </source>
</evidence>
<dbReference type="GO" id="GO:0031012">
    <property type="term" value="C:extracellular matrix"/>
    <property type="evidence" value="ECO:0007669"/>
    <property type="project" value="TreeGrafter"/>
</dbReference>
<protein>
    <recommendedName>
        <fullName evidence="6">Calx-beta domain-containing protein</fullName>
    </recommendedName>
</protein>
<dbReference type="InterPro" id="IPR032675">
    <property type="entry name" value="LRR_dom_sf"/>
</dbReference>
<keyword evidence="1" id="KW-0433">Leucine-rich repeat</keyword>
<dbReference type="Proteomes" id="UP000035054">
    <property type="component" value="Unassembled WGS sequence"/>
</dbReference>
<accession>A0A6N3X0Z9</accession>
<proteinExistence type="predicted"/>
<gene>
    <name evidence="4" type="ORF">TH68_04230</name>
</gene>
<dbReference type="SMART" id="SM00365">
    <property type="entry name" value="LRR_SD22"/>
    <property type="match status" value="4"/>
</dbReference>
<dbReference type="PROSITE" id="PS51450">
    <property type="entry name" value="LRR"/>
    <property type="match status" value="4"/>
</dbReference>
<dbReference type="PANTHER" id="PTHR24373">
    <property type="entry name" value="SLIT RELATED LEUCINE-RICH REPEAT NEURONAL PROTEIN"/>
    <property type="match status" value="1"/>
</dbReference>
<dbReference type="Pfam" id="PF13855">
    <property type="entry name" value="LRR_8"/>
    <property type="match status" value="1"/>
</dbReference>
<dbReference type="InterPro" id="IPR001611">
    <property type="entry name" value="Leu-rich_rpt"/>
</dbReference>
<feature type="non-terminal residue" evidence="4">
    <location>
        <position position="803"/>
    </location>
</feature>
<reference evidence="4 5" key="1">
    <citation type="submission" date="2015-01" db="EMBL/GenBank/DDBJ databases">
        <title>Lifestyle Evolution in Cyanobacterial Symbionts of Sponges.</title>
        <authorList>
            <person name="Burgsdorf I."/>
            <person name="Slaby B.M."/>
            <person name="Handley K.M."/>
            <person name="Haber M."/>
            <person name="Blom J."/>
            <person name="Marshall C.W."/>
            <person name="Gilbert J.A."/>
            <person name="Hentschel U."/>
            <person name="Steindler L."/>
        </authorList>
    </citation>
    <scope>NUCLEOTIDE SEQUENCE [LARGE SCALE GENOMIC DNA]</scope>
    <source>
        <strain evidence="4">142</strain>
    </source>
</reference>
<dbReference type="GO" id="GO:0005615">
    <property type="term" value="C:extracellular space"/>
    <property type="evidence" value="ECO:0007669"/>
    <property type="project" value="TreeGrafter"/>
</dbReference>
<evidence type="ECO:0000256" key="3">
    <source>
        <dbReference type="ARBA" id="ARBA00022737"/>
    </source>
</evidence>
<comment type="caution">
    <text evidence="4">The sequence shown here is derived from an EMBL/GenBank/DDBJ whole genome shotgun (WGS) entry which is preliminary data.</text>
</comment>
<dbReference type="InterPro" id="IPR003591">
    <property type="entry name" value="Leu-rich_rpt_typical-subtyp"/>
</dbReference>
<name>A0A6N3X0Z9_9SYNE</name>
<dbReference type="SUPFAM" id="SSF52058">
    <property type="entry name" value="L domain-like"/>
    <property type="match status" value="1"/>
</dbReference>
<keyword evidence="3" id="KW-0677">Repeat</keyword>
<keyword evidence="2" id="KW-0732">Signal</keyword>
<evidence type="ECO:0000313" key="4">
    <source>
        <dbReference type="EMBL" id="KKZ14745.1"/>
    </source>
</evidence>
<dbReference type="InterPro" id="IPR050328">
    <property type="entry name" value="Dev_Immune_Receptor"/>
</dbReference>
<dbReference type="SMART" id="SM00369">
    <property type="entry name" value="LRR_TYP"/>
    <property type="match status" value="4"/>
</dbReference>
<dbReference type="EMBL" id="JXUO01000139">
    <property type="protein sequence ID" value="KKZ14745.1"/>
    <property type="molecule type" value="Genomic_DNA"/>
</dbReference>
<dbReference type="Gene3D" id="3.80.10.10">
    <property type="entry name" value="Ribonuclease Inhibitor"/>
    <property type="match status" value="1"/>
</dbReference>
<dbReference type="PANTHER" id="PTHR24373:SF383">
    <property type="entry name" value="LEUCINE-RICH REPEAT-CONTAINING PROTEIN 15-LIKE"/>
    <property type="match status" value="1"/>
</dbReference>
<organism evidence="4 5">
    <name type="scientific">Candidatus Synechococcus spongiarum 142</name>
    <dbReference type="NCBI Taxonomy" id="1608213"/>
    <lineage>
        <taxon>Bacteria</taxon>
        <taxon>Bacillati</taxon>
        <taxon>Cyanobacteriota</taxon>
        <taxon>Cyanophyceae</taxon>
        <taxon>Synechococcales</taxon>
        <taxon>Synechococcaceae</taxon>
        <taxon>Synechococcus</taxon>
    </lineage>
</organism>
<dbReference type="SMART" id="SM00364">
    <property type="entry name" value="LRR_BAC"/>
    <property type="match status" value="4"/>
</dbReference>
<dbReference type="AlphaFoldDB" id="A0A6N3X0Z9"/>
<evidence type="ECO:0000256" key="2">
    <source>
        <dbReference type="ARBA" id="ARBA00022729"/>
    </source>
</evidence>
<sequence>MGEGDTSTYTVKLSIQPTMAVTVTVSGTGRSVTVDTDSVTPEEQTTLSFTTSNWETEQTVTVAAVEDDNARPETVTLTHTTTSDGDAYSVSQELVVEVVDNHTAGLVLSPTTVTVEEKASATYTVRLATKPTGGPVTVTVTGMGSDVSVDTDSGTQGAQTTLSFTPSNWITDQTVTVIPAPDDDTNPETVTLSHTAAGADYDSVTESLVVTVTDNDTVGLVLSTTEVMVAEAGSAAYTVKLATEPTAVVTVTVSGMDNGVSVDTDSMTPAEQASLSFTPRNWDAEQTVTVLAADDDNATSETVTLTHSATGGDYESVSQELVVTVTEAETTSLVVSPGVVNVVEASSATYTVKLASQPTDGVTVTVSGVGSGVSVDTDSGVSGDQTMVSFTTTNWNVLQTVTVQAAADDDNTTSETVTLTHSATGGDYESLSQELVVKVVDDDTPGLVVLPATVTVAEAGSTTYTVRLVKKPTMTVTVTVSGMGSDVTVDTDNTDPGDQNTLSFTTDHWNTDQTVTVSGVDDDNATSEMVTLTHTASGGGYGSVSQKLVVTVTNDDTRGLVFSPTAVTVAEGGSATYTVRLATEATAWPVKVTVSGMGNGVSVDTNDNRSGDQNVLTVLGPFRSAPSTWDIPQPVIVSAADDDNTSPETVTLTHTASGGDYSSVQELVVVTVMDNDNICQRLNGLSFDGRSCGLYNQGISSLSSDDFAGLSNLQRLDLARNKLSSLPADVFDSLSNLEELYLHENKLSSLSEDAFAGLSNLEELHLYYNSLSSLSDNMFVDLSKLQTLNLYDNSLSSLSEDVF</sequence>